<accession>A0A6J6UR06</accession>
<proteinExistence type="predicted"/>
<reference evidence="1" key="1">
    <citation type="submission" date="2020-05" db="EMBL/GenBank/DDBJ databases">
        <authorList>
            <person name="Chiriac C."/>
            <person name="Salcher M."/>
            <person name="Ghai R."/>
            <person name="Kavagutti S V."/>
        </authorList>
    </citation>
    <scope>NUCLEOTIDE SEQUENCE</scope>
</reference>
<evidence type="ECO:0000313" key="1">
    <source>
        <dbReference type="EMBL" id="CAB4761956.1"/>
    </source>
</evidence>
<gene>
    <name evidence="1" type="ORF">UFOPK2855_00715</name>
</gene>
<protein>
    <submittedName>
        <fullName evidence="1">Unannotated protein</fullName>
    </submittedName>
</protein>
<name>A0A6J6UR06_9ZZZZ</name>
<dbReference type="EMBL" id="CAEZZK010000126">
    <property type="protein sequence ID" value="CAB4761956.1"/>
    <property type="molecule type" value="Genomic_DNA"/>
</dbReference>
<sequence>MLSEHILEDYCVVAFPYVDKVVSKDIRLAASLVEAI</sequence>
<organism evidence="1">
    <name type="scientific">freshwater metagenome</name>
    <dbReference type="NCBI Taxonomy" id="449393"/>
    <lineage>
        <taxon>unclassified sequences</taxon>
        <taxon>metagenomes</taxon>
        <taxon>ecological metagenomes</taxon>
    </lineage>
</organism>
<dbReference type="AlphaFoldDB" id="A0A6J6UR06"/>